<protein>
    <submittedName>
        <fullName evidence="9">Arylacetamide deacetylase-like 4</fullName>
    </submittedName>
</protein>
<reference evidence="10" key="1">
    <citation type="submission" date="2013-03" db="EMBL/GenBank/DDBJ databases">
        <authorList>
            <person name="Jeffery W."/>
            <person name="Warren W."/>
            <person name="Wilson R.K."/>
        </authorList>
    </citation>
    <scope>NUCLEOTIDE SEQUENCE</scope>
    <source>
        <strain evidence="10">female</strain>
    </source>
</reference>
<keyword evidence="10" id="KW-1185">Reference proteome</keyword>
<keyword evidence="6" id="KW-0966">Cell projection</keyword>
<evidence type="ECO:0000256" key="4">
    <source>
        <dbReference type="ARBA" id="ARBA00023069"/>
    </source>
</evidence>
<dbReference type="Proteomes" id="UP000018467">
    <property type="component" value="Unassembled WGS sequence"/>
</dbReference>
<dbReference type="KEGG" id="amex:103033413"/>
<comment type="function">
    <text evidence="7">Microtubule inner protein (MIP) part of the dynein-decorated doublet microtubules (DMTs) in cilia axoneme, which is required for motile cilia beating.</text>
</comment>
<sequence length="211" mass="24350">MQKKDVGFNKWTQPGWRIEPRYSNRVLIGNWVEEKLQFTRECNTATSTYRLDFRPQLGHRPDVIMRRHALRRSEGLPPHQLMYHHSTPTAHYLVSLYDESYGRQHTSDLPTLRTWHSDKLGWIPERSDHPVQGPPTNYGLLESLQAQGQQQQGVLPMLSVYKAAYPLHPTSAFCQPRHARAPRLISSNKKNLELKDKPANTASLLPPLQCV</sequence>
<evidence type="ECO:0000313" key="9">
    <source>
        <dbReference type="Ensembl" id="ENSAMXP00000028453.1"/>
    </source>
</evidence>
<dbReference type="Pfam" id="PF22595">
    <property type="entry name" value="CFAP107"/>
    <property type="match status" value="1"/>
</dbReference>
<organism evidence="9 10">
    <name type="scientific">Astyanax mexicanus</name>
    <name type="common">Blind cave fish</name>
    <name type="synonym">Astyanax fasciatus mexicanus</name>
    <dbReference type="NCBI Taxonomy" id="7994"/>
    <lineage>
        <taxon>Eukaryota</taxon>
        <taxon>Metazoa</taxon>
        <taxon>Chordata</taxon>
        <taxon>Craniata</taxon>
        <taxon>Vertebrata</taxon>
        <taxon>Euteleostomi</taxon>
        <taxon>Actinopterygii</taxon>
        <taxon>Neopterygii</taxon>
        <taxon>Teleostei</taxon>
        <taxon>Ostariophysi</taxon>
        <taxon>Characiformes</taxon>
        <taxon>Characoidei</taxon>
        <taxon>Acestrorhamphidae</taxon>
        <taxon>Acestrorhamphinae</taxon>
        <taxon>Astyanax</taxon>
    </lineage>
</organism>
<evidence type="ECO:0000256" key="7">
    <source>
        <dbReference type="ARBA" id="ARBA00035003"/>
    </source>
</evidence>
<evidence type="ECO:0000256" key="2">
    <source>
        <dbReference type="ARBA" id="ARBA00022490"/>
    </source>
</evidence>
<dbReference type="PANTHER" id="PTHR31180:SF2">
    <property type="entry name" value="CILIA- AND FLAGELLA-ASSOCIATED PROTEIN 107"/>
    <property type="match status" value="1"/>
</dbReference>
<dbReference type="Bgee" id="ENSAMXG00000008227">
    <property type="expression patterns" value="Expressed in intestine and 13 other cell types or tissues"/>
</dbReference>
<comment type="subcellular location">
    <subcellularLocation>
        <location evidence="1">Cytoplasm</location>
        <location evidence="1">Cytoskeleton</location>
        <location evidence="1">Flagellum axoneme</location>
    </subcellularLocation>
</comment>
<dbReference type="InterPro" id="IPR037662">
    <property type="entry name" value="CFAP68/107"/>
</dbReference>
<reference evidence="9" key="3">
    <citation type="submission" date="2025-08" db="UniProtKB">
        <authorList>
            <consortium name="Ensembl"/>
        </authorList>
    </citation>
    <scope>IDENTIFICATION</scope>
</reference>
<dbReference type="GO" id="GO:0030317">
    <property type="term" value="P:flagellated sperm motility"/>
    <property type="evidence" value="ECO:0007669"/>
    <property type="project" value="InterPro"/>
</dbReference>
<evidence type="ECO:0000256" key="3">
    <source>
        <dbReference type="ARBA" id="ARBA00022846"/>
    </source>
</evidence>
<dbReference type="GeneTree" id="ENSGT00940000163565"/>
<keyword evidence="5" id="KW-0206">Cytoskeleton</keyword>
<evidence type="ECO:0000256" key="8">
    <source>
        <dbReference type="ARBA" id="ARBA00046435"/>
    </source>
</evidence>
<evidence type="ECO:0000256" key="6">
    <source>
        <dbReference type="ARBA" id="ARBA00023273"/>
    </source>
</evidence>
<keyword evidence="4" id="KW-0969">Cilium</keyword>
<evidence type="ECO:0000256" key="5">
    <source>
        <dbReference type="ARBA" id="ARBA00023212"/>
    </source>
</evidence>
<dbReference type="GO" id="GO:0005879">
    <property type="term" value="C:axonemal microtubule"/>
    <property type="evidence" value="ECO:0007669"/>
    <property type="project" value="TreeGrafter"/>
</dbReference>
<accession>A0A3B1IET5</accession>
<dbReference type="AlphaFoldDB" id="A0A3B1IET5"/>
<dbReference type="InterPro" id="IPR054709">
    <property type="entry name" value="CFAP107"/>
</dbReference>
<dbReference type="CTD" id="93190"/>
<name>A0A3B1IET5_ASTMX</name>
<proteinExistence type="predicted"/>
<dbReference type="Ensembl" id="ENSAMXT00000053088.1">
    <property type="protein sequence ID" value="ENSAMXP00000028453.1"/>
    <property type="gene ID" value="ENSAMXG00000008227.2"/>
</dbReference>
<evidence type="ECO:0000313" key="10">
    <source>
        <dbReference type="Proteomes" id="UP000018467"/>
    </source>
</evidence>
<evidence type="ECO:0000256" key="1">
    <source>
        <dbReference type="ARBA" id="ARBA00004611"/>
    </source>
</evidence>
<dbReference type="PANTHER" id="PTHR31180">
    <property type="entry name" value="CILIA- AND FLAGELLA-ASSOCIATED PROTEIN 107-RELATED"/>
    <property type="match status" value="1"/>
</dbReference>
<keyword evidence="3" id="KW-0282">Flagellum</keyword>
<reference evidence="10" key="2">
    <citation type="journal article" date="2014" name="Nat. Commun.">
        <title>The cavefish genome reveals candidate genes for eye loss.</title>
        <authorList>
            <person name="McGaugh S.E."/>
            <person name="Gross J.B."/>
            <person name="Aken B."/>
            <person name="Blin M."/>
            <person name="Borowsky R."/>
            <person name="Chalopin D."/>
            <person name="Hinaux H."/>
            <person name="Jeffery W.R."/>
            <person name="Keene A."/>
            <person name="Ma L."/>
            <person name="Minx P."/>
            <person name="Murphy D."/>
            <person name="O'Quin K.E."/>
            <person name="Retaux S."/>
            <person name="Rohner N."/>
            <person name="Searle S.M."/>
            <person name="Stahl B.A."/>
            <person name="Tabin C."/>
            <person name="Volff J.N."/>
            <person name="Yoshizawa M."/>
            <person name="Warren W.C."/>
        </authorList>
    </citation>
    <scope>NUCLEOTIDE SEQUENCE [LARGE SCALE GENOMIC DNA]</scope>
    <source>
        <strain evidence="10">female</strain>
    </source>
</reference>
<comment type="subunit">
    <text evidence="8">Microtubule inner protein component of sperm flagellar doublet microtubules.</text>
</comment>
<keyword evidence="2" id="KW-0963">Cytoplasm</keyword>
<dbReference type="RefSeq" id="XP_007230655.2">
    <property type="nucleotide sequence ID" value="XM_007230593.3"/>
</dbReference>
<reference evidence="9" key="4">
    <citation type="submission" date="2025-09" db="UniProtKB">
        <authorList>
            <consortium name="Ensembl"/>
        </authorList>
    </citation>
    <scope>IDENTIFICATION</scope>
</reference>
<dbReference type="GeneID" id="103033413"/>